<dbReference type="GO" id="GO:0032259">
    <property type="term" value="P:methylation"/>
    <property type="evidence" value="ECO:0007669"/>
    <property type="project" value="UniProtKB-KW"/>
</dbReference>
<dbReference type="PANTHER" id="PTHR20881">
    <property type="entry name" value="3-METHYL-2-OXOBUTANOATE HYDROXYMETHYLTRANSFERASE"/>
    <property type="match status" value="1"/>
</dbReference>
<dbReference type="GO" id="GO:0003864">
    <property type="term" value="F:3-methyl-2-oxobutanoate hydroxymethyltransferase activity"/>
    <property type="evidence" value="ECO:0007669"/>
    <property type="project" value="UniProtKB-EC"/>
</dbReference>
<reference evidence="7" key="1">
    <citation type="submission" date="2013-10" db="EMBL/GenBank/DDBJ databases">
        <title>Genomic analysis of the causative agents of coccidiosis in chickens.</title>
        <authorList>
            <person name="Reid A.J."/>
            <person name="Blake D."/>
            <person name="Billington K."/>
            <person name="Browne H."/>
            <person name="Dunn M."/>
            <person name="Hung S."/>
            <person name="Kawahara F."/>
            <person name="Miranda-Saavedra D."/>
            <person name="Mourier T."/>
            <person name="Nagra H."/>
            <person name="Otto T.D."/>
            <person name="Rawlings N."/>
            <person name="Sanchez A."/>
            <person name="Sanders M."/>
            <person name="Subramaniam C."/>
            <person name="Tay Y."/>
            <person name="Dear P."/>
            <person name="Doerig C."/>
            <person name="Gruber A."/>
            <person name="Parkinson J."/>
            <person name="Shirley M."/>
            <person name="Wan K.L."/>
            <person name="Berriman M."/>
            <person name="Tomley F."/>
            <person name="Pain A."/>
        </authorList>
    </citation>
    <scope>NUCLEOTIDE SEQUENCE [LARGE SCALE GENOMIC DNA]</scope>
    <source>
        <strain evidence="7">Houghton</strain>
    </source>
</reference>
<sequence>MSSFYVASGGDADDNAWGPGACTSLHQLQGIKRLTLSQIVAKKRRQEKIVMCTAYDLFTSRVADDALVDIQLVGDSLANVVLGEPRTTAVDLDTMILFAKLVVKGSRRSLVMFDLPYGTYNTPDEAVASTEVQKHAAVCCHIGLLPQTATTFASTGGTAEDAERLLQQALDLQNAGASLIVLEMVCAETAELISKSLRIPTIGIGAGVGCDGQVLVIHDMLGLCGPGAKVFKFAKRYANLYDAAVSAVGTYRAEVMAGSFPRTCNSSFMKPAESEKLRARCSGRVAPGDALKTIPSGDGVTSFHASDTTLEVRASMSTLPDSGEPARAGPYKVCVFGGGRMGQLFAWIMAGSPCYSSDDSRDSAVWQHMNKRGTEVTICTSREDLIAASVQAKGLLSVVQSVSSTSLGDPDSGVKHSIVATNDAVEAGCLSSGAEDRRPVNVISRKAAGALSRVFDLVIIACLSGDTQEIGVSEGLLLNGYTSTRTSECAFHSARAEGIVASVQNGLKSPRILRSLHDRLLLSGGTSPHLVFMPTSLAAVEKEPLRIQKVGDGHVKICGYLQRACEKAEELHAMLLARGVSCETVPYQRLDEVLWEKAAVNCFINPLAAVLNCTNGQLVDPRMELARKLVVSEVVAVARAKGIPLTFASACAAAVTVARASMENISSTLGQLRQGRQVELVDISGEVIREANAVGVKVPVNRLLLELVGVLETTQARRLPIQQQPLGN</sequence>
<reference evidence="7" key="2">
    <citation type="submission" date="2013-10" db="EMBL/GenBank/DDBJ databases">
        <authorList>
            <person name="Aslett M."/>
        </authorList>
    </citation>
    <scope>NUCLEOTIDE SEQUENCE [LARGE SCALE GENOMIC DNA]</scope>
    <source>
        <strain evidence="7">Houghton</strain>
    </source>
</reference>
<dbReference type="Gene3D" id="3.40.50.720">
    <property type="entry name" value="NAD(P)-binding Rossmann-like Domain"/>
    <property type="match status" value="1"/>
</dbReference>
<dbReference type="InterPro" id="IPR040442">
    <property type="entry name" value="Pyrv_kinase-like_dom_sf"/>
</dbReference>
<dbReference type="GO" id="GO:0000287">
    <property type="term" value="F:magnesium ion binding"/>
    <property type="evidence" value="ECO:0007669"/>
    <property type="project" value="TreeGrafter"/>
</dbReference>
<dbReference type="OrthoDB" id="425211at2759"/>
<dbReference type="InterPro" id="IPR013752">
    <property type="entry name" value="KPA_reductase"/>
</dbReference>
<dbReference type="InterPro" id="IPR008927">
    <property type="entry name" value="6-PGluconate_DH-like_C_sf"/>
</dbReference>
<evidence type="ECO:0000256" key="1">
    <source>
        <dbReference type="ARBA" id="ARBA00005033"/>
    </source>
</evidence>
<organism evidence="7 8">
    <name type="scientific">Eimeria brunetti</name>
    <dbReference type="NCBI Taxonomy" id="51314"/>
    <lineage>
        <taxon>Eukaryota</taxon>
        <taxon>Sar</taxon>
        <taxon>Alveolata</taxon>
        <taxon>Apicomplexa</taxon>
        <taxon>Conoidasida</taxon>
        <taxon>Coccidia</taxon>
        <taxon>Eucoccidiorida</taxon>
        <taxon>Eimeriorina</taxon>
        <taxon>Eimeriidae</taxon>
        <taxon>Eimeria</taxon>
    </lineage>
</organism>
<evidence type="ECO:0000256" key="5">
    <source>
        <dbReference type="ARBA" id="ARBA00049172"/>
    </source>
</evidence>
<gene>
    <name evidence="7" type="ORF">EBH_0086230</name>
</gene>
<dbReference type="Pfam" id="PF08546">
    <property type="entry name" value="ApbA_C"/>
    <property type="match status" value="1"/>
</dbReference>
<keyword evidence="4 7" id="KW-0808">Transferase</keyword>
<dbReference type="PANTHER" id="PTHR20881:SF0">
    <property type="entry name" value="3-METHYL-2-OXOBUTANOATE HYDROXYMETHYLTRANSFERASE"/>
    <property type="match status" value="1"/>
</dbReference>
<dbReference type="EMBL" id="HG712375">
    <property type="protein sequence ID" value="CDJ50720.1"/>
    <property type="molecule type" value="Genomic_DNA"/>
</dbReference>
<accession>U6LSD5</accession>
<dbReference type="EC" id="2.1.2.11" evidence="3"/>
<dbReference type="Gene3D" id="3.20.20.60">
    <property type="entry name" value="Phosphoenolpyruvate-binding domains"/>
    <property type="match status" value="2"/>
</dbReference>
<proteinExistence type="inferred from homology"/>
<evidence type="ECO:0000256" key="2">
    <source>
        <dbReference type="ARBA" id="ARBA00008676"/>
    </source>
</evidence>
<dbReference type="GO" id="GO:0015940">
    <property type="term" value="P:pantothenate biosynthetic process"/>
    <property type="evidence" value="ECO:0007669"/>
    <property type="project" value="UniProtKB-UniPathway"/>
</dbReference>
<dbReference type="InterPro" id="IPR003700">
    <property type="entry name" value="Pantoate_hydroxy_MeTrfase"/>
</dbReference>
<keyword evidence="7" id="KW-0489">Methyltransferase</keyword>
<dbReference type="SUPFAM" id="SSF48179">
    <property type="entry name" value="6-phosphogluconate dehydrogenase C-terminal domain-like"/>
    <property type="match status" value="1"/>
</dbReference>
<comment type="similarity">
    <text evidence="2">Belongs to the PanB family.</text>
</comment>
<dbReference type="Gene3D" id="1.10.1040.10">
    <property type="entry name" value="N-(1-d-carboxylethyl)-l-norvaline Dehydrogenase, domain 2"/>
    <property type="match status" value="1"/>
</dbReference>
<dbReference type="InterPro" id="IPR015813">
    <property type="entry name" value="Pyrv/PenolPyrv_kinase-like_dom"/>
</dbReference>
<feature type="domain" description="Ketopantoate reductase C-terminal" evidence="6">
    <location>
        <begin position="592"/>
        <end position="711"/>
    </location>
</feature>
<evidence type="ECO:0000256" key="4">
    <source>
        <dbReference type="ARBA" id="ARBA00022679"/>
    </source>
</evidence>
<dbReference type="VEuPathDB" id="ToxoDB:EBH_0086230"/>
<dbReference type="GO" id="GO:0008168">
    <property type="term" value="F:methyltransferase activity"/>
    <property type="evidence" value="ECO:0007669"/>
    <property type="project" value="UniProtKB-KW"/>
</dbReference>
<evidence type="ECO:0000259" key="6">
    <source>
        <dbReference type="Pfam" id="PF08546"/>
    </source>
</evidence>
<name>U6LSD5_9EIME</name>
<dbReference type="Pfam" id="PF02548">
    <property type="entry name" value="Pantoate_transf"/>
    <property type="match status" value="2"/>
</dbReference>
<protein>
    <recommendedName>
        <fullName evidence="3">3-methyl-2-oxobutanoate hydroxymethyltransferase</fullName>
        <ecNumber evidence="3">2.1.2.11</ecNumber>
    </recommendedName>
</protein>
<evidence type="ECO:0000256" key="3">
    <source>
        <dbReference type="ARBA" id="ARBA00012618"/>
    </source>
</evidence>
<comment type="pathway">
    <text evidence="1">Cofactor biosynthesis; (R)-pantothenate biosynthesis; (R)-pantoate from 3-methyl-2-oxobutanoate: step 1/2.</text>
</comment>
<comment type="catalytic activity">
    <reaction evidence="5">
        <text>(6R)-5,10-methylene-5,6,7,8-tetrahydrofolate + 3-methyl-2-oxobutanoate + H2O = 2-dehydropantoate + (6S)-5,6,7,8-tetrahydrofolate</text>
        <dbReference type="Rhea" id="RHEA:11824"/>
        <dbReference type="ChEBI" id="CHEBI:11561"/>
        <dbReference type="ChEBI" id="CHEBI:11851"/>
        <dbReference type="ChEBI" id="CHEBI:15377"/>
        <dbReference type="ChEBI" id="CHEBI:15636"/>
        <dbReference type="ChEBI" id="CHEBI:57453"/>
        <dbReference type="EC" id="2.1.2.11"/>
    </reaction>
</comment>
<evidence type="ECO:0000313" key="8">
    <source>
        <dbReference type="Proteomes" id="UP000030750"/>
    </source>
</evidence>
<keyword evidence="8" id="KW-1185">Reference proteome</keyword>
<dbReference type="InterPro" id="IPR013328">
    <property type="entry name" value="6PGD_dom2"/>
</dbReference>
<evidence type="ECO:0000313" key="7">
    <source>
        <dbReference type="EMBL" id="CDJ50720.1"/>
    </source>
</evidence>
<dbReference type="Proteomes" id="UP000030750">
    <property type="component" value="Unassembled WGS sequence"/>
</dbReference>
<dbReference type="SUPFAM" id="SSF51621">
    <property type="entry name" value="Phosphoenolpyruvate/pyruvate domain"/>
    <property type="match status" value="1"/>
</dbReference>
<dbReference type="AlphaFoldDB" id="U6LSD5"/>
<dbReference type="UniPathway" id="UPA00028">
    <property type="reaction ID" value="UER00003"/>
</dbReference>